<feature type="transmembrane region" description="Helical" evidence="9">
    <location>
        <begin position="312"/>
        <end position="333"/>
    </location>
</feature>
<protein>
    <recommendedName>
        <fullName evidence="9">Riboflavin transporter</fullName>
    </recommendedName>
</protein>
<proteinExistence type="inferred from homology"/>
<dbReference type="EMBL" id="JBJQND010000012">
    <property type="protein sequence ID" value="KAL3859816.1"/>
    <property type="molecule type" value="Genomic_DNA"/>
</dbReference>
<reference evidence="10 11" key="1">
    <citation type="submission" date="2024-11" db="EMBL/GenBank/DDBJ databases">
        <title>Chromosome-level genome assembly of the freshwater bivalve Anodonta woodiana.</title>
        <authorList>
            <person name="Chen X."/>
        </authorList>
    </citation>
    <scope>NUCLEOTIDE SEQUENCE [LARGE SCALE GENOMIC DNA]</scope>
    <source>
        <strain evidence="10">MN2024</strain>
        <tissue evidence="10">Gills</tissue>
    </source>
</reference>
<evidence type="ECO:0000256" key="4">
    <source>
        <dbReference type="ARBA" id="ARBA00022448"/>
    </source>
</evidence>
<keyword evidence="4 9" id="KW-0813">Transport</keyword>
<evidence type="ECO:0000256" key="7">
    <source>
        <dbReference type="ARBA" id="ARBA00022989"/>
    </source>
</evidence>
<sequence>MACQCSGEVSILVYIIVCIFGIGSWIAVNGLWVELPILVDQLPEGWSLPSYMTIIIQIANIGPLIFTIATALAPQNVQEKTVVYIIIIIGAAACMLLAFFWKETSYMFGSLHSTALLILQFFLALVDCTSSVVFLPFMAMFKPQYMTAYFIGEGFSGLLPSLVAFGQSVGQVECINVSVPNTTSNQSEYHIKANYLQPKFTVQDFFFFLFAMMLSSGIAFLLLNYLPLCQREHVQIQEVPEKEISGVSFTNSSYELGGQEGNSKQRFIDPSSVPDERTYIQKGFKRQNLEINQESYGAVNDYGMTQMSKKDYAYFLILVGWINALNNGILPSIQSYAEIPYGTTSYHLAVTLGNIANPVACFMAFLVPVKSATLLGMLSLLGTAVSVYIVSLAAYSPDPPLVGTVGGSILASLFSNTCRRNMAYVLVASMFPSTGLSCFLCCVSL</sequence>
<evidence type="ECO:0000256" key="3">
    <source>
        <dbReference type="ARBA" id="ARBA00006366"/>
    </source>
</evidence>
<feature type="transmembrane region" description="Helical" evidence="9">
    <location>
        <begin position="113"/>
        <end position="135"/>
    </location>
</feature>
<feature type="transmembrane region" description="Helical" evidence="9">
    <location>
        <begin position="12"/>
        <end position="32"/>
    </location>
</feature>
<evidence type="ECO:0000256" key="6">
    <source>
        <dbReference type="ARBA" id="ARBA00022692"/>
    </source>
</evidence>
<dbReference type="GO" id="GO:0032217">
    <property type="term" value="F:riboflavin transmembrane transporter activity"/>
    <property type="evidence" value="ECO:0007669"/>
    <property type="project" value="UniProtKB-UniRule"/>
</dbReference>
<keyword evidence="5 9" id="KW-1003">Cell membrane</keyword>
<comment type="similarity">
    <text evidence="3 9">Belongs to the riboflavin transporter family.</text>
</comment>
<feature type="transmembrane region" description="Helical" evidence="9">
    <location>
        <begin position="374"/>
        <end position="395"/>
    </location>
</feature>
<keyword evidence="11" id="KW-1185">Reference proteome</keyword>
<feature type="transmembrane region" description="Helical" evidence="9">
    <location>
        <begin position="147"/>
        <end position="166"/>
    </location>
</feature>
<dbReference type="AlphaFoldDB" id="A0ABD3VFJ3"/>
<evidence type="ECO:0000256" key="8">
    <source>
        <dbReference type="ARBA" id="ARBA00023136"/>
    </source>
</evidence>
<comment type="subcellular location">
    <subcellularLocation>
        <location evidence="2 9">Cell membrane</location>
        <topology evidence="2 9">Multi-pass membrane protein</topology>
    </subcellularLocation>
</comment>
<evidence type="ECO:0000313" key="11">
    <source>
        <dbReference type="Proteomes" id="UP001634394"/>
    </source>
</evidence>
<feature type="transmembrane region" description="Helical" evidence="9">
    <location>
        <begin position="81"/>
        <end position="101"/>
    </location>
</feature>
<organism evidence="10 11">
    <name type="scientific">Sinanodonta woodiana</name>
    <name type="common">Chinese pond mussel</name>
    <name type="synonym">Anodonta woodiana</name>
    <dbReference type="NCBI Taxonomy" id="1069815"/>
    <lineage>
        <taxon>Eukaryota</taxon>
        <taxon>Metazoa</taxon>
        <taxon>Spiralia</taxon>
        <taxon>Lophotrochozoa</taxon>
        <taxon>Mollusca</taxon>
        <taxon>Bivalvia</taxon>
        <taxon>Autobranchia</taxon>
        <taxon>Heteroconchia</taxon>
        <taxon>Palaeoheterodonta</taxon>
        <taxon>Unionida</taxon>
        <taxon>Unionoidea</taxon>
        <taxon>Unionidae</taxon>
        <taxon>Unioninae</taxon>
        <taxon>Sinanodonta</taxon>
    </lineage>
</organism>
<comment type="catalytic activity">
    <reaction evidence="1 9">
        <text>riboflavin(in) = riboflavin(out)</text>
        <dbReference type="Rhea" id="RHEA:35015"/>
        <dbReference type="ChEBI" id="CHEBI:57986"/>
    </reaction>
</comment>
<keyword evidence="8 9" id="KW-0472">Membrane</keyword>
<keyword evidence="7 9" id="KW-1133">Transmembrane helix</keyword>
<evidence type="ECO:0000256" key="2">
    <source>
        <dbReference type="ARBA" id="ARBA00004651"/>
    </source>
</evidence>
<dbReference type="PANTHER" id="PTHR12929:SF10">
    <property type="entry name" value="RIBOFLAVIN TRANSPORTER"/>
    <property type="match status" value="1"/>
</dbReference>
<feature type="transmembrane region" description="Helical" evidence="9">
    <location>
        <begin position="52"/>
        <end position="74"/>
    </location>
</feature>
<feature type="transmembrane region" description="Helical" evidence="9">
    <location>
        <begin position="345"/>
        <end position="367"/>
    </location>
</feature>
<evidence type="ECO:0000256" key="1">
    <source>
        <dbReference type="ARBA" id="ARBA00000215"/>
    </source>
</evidence>
<gene>
    <name evidence="10" type="ORF">ACJMK2_010009</name>
</gene>
<dbReference type="Pfam" id="PF06237">
    <property type="entry name" value="SLC52_ribofla_tr"/>
    <property type="match status" value="1"/>
</dbReference>
<dbReference type="Proteomes" id="UP001634394">
    <property type="component" value="Unassembled WGS sequence"/>
</dbReference>
<evidence type="ECO:0000256" key="5">
    <source>
        <dbReference type="ARBA" id="ARBA00022475"/>
    </source>
</evidence>
<name>A0ABD3VFJ3_SINWO</name>
<evidence type="ECO:0000313" key="10">
    <source>
        <dbReference type="EMBL" id="KAL3859816.1"/>
    </source>
</evidence>
<accession>A0ABD3VFJ3</accession>
<dbReference type="PANTHER" id="PTHR12929">
    <property type="entry name" value="SOLUTE CARRIER FAMILY 52"/>
    <property type="match status" value="1"/>
</dbReference>
<dbReference type="GO" id="GO:0005886">
    <property type="term" value="C:plasma membrane"/>
    <property type="evidence" value="ECO:0007669"/>
    <property type="project" value="UniProtKB-SubCell"/>
</dbReference>
<feature type="transmembrane region" description="Helical" evidence="9">
    <location>
        <begin position="422"/>
        <end position="443"/>
    </location>
</feature>
<keyword evidence="6 9" id="KW-0812">Transmembrane</keyword>
<evidence type="ECO:0000256" key="9">
    <source>
        <dbReference type="RuleBase" id="RU368035"/>
    </source>
</evidence>
<comment type="caution">
    <text evidence="10">The sequence shown here is derived from an EMBL/GenBank/DDBJ whole genome shotgun (WGS) entry which is preliminary data.</text>
</comment>
<comment type="function">
    <text evidence="9">Plasma membrane transporter mediating the uptake by cells of the water soluble vitamin B2/riboflavin that plays a key role in biochemical oxidation-reduction reactions of the carbohydrate, lipid, and amino acid metabolism.</text>
</comment>
<dbReference type="InterPro" id="IPR009357">
    <property type="entry name" value="Riboflavin_transptr"/>
</dbReference>
<feature type="transmembrane region" description="Helical" evidence="9">
    <location>
        <begin position="205"/>
        <end position="226"/>
    </location>
</feature>